<dbReference type="PANTHER" id="PTHR24006:SF664">
    <property type="entry name" value="UBIQUITIN CARBOXYL-TERMINAL HYDROLASE"/>
    <property type="match status" value="1"/>
</dbReference>
<dbReference type="MEROPS" id="C19.089"/>
<evidence type="ECO:0000256" key="3">
    <source>
        <dbReference type="ARBA" id="ARBA00022670"/>
    </source>
</evidence>
<evidence type="ECO:0000256" key="10">
    <source>
        <dbReference type="ARBA" id="ARBA00022833"/>
    </source>
</evidence>
<dbReference type="InterPro" id="IPR009060">
    <property type="entry name" value="UBA-like_sf"/>
</dbReference>
<evidence type="ECO:0000256" key="7">
    <source>
        <dbReference type="ARBA" id="ARBA00022786"/>
    </source>
</evidence>
<keyword evidence="8 14" id="KW-0378">Hydrolase</keyword>
<dbReference type="GO" id="GO:0004843">
    <property type="term" value="F:cysteine-type deubiquitinase activity"/>
    <property type="evidence" value="ECO:0007669"/>
    <property type="project" value="UniProtKB-UniRule"/>
</dbReference>
<reference evidence="18 19" key="1">
    <citation type="journal article" date="2009" name="PLoS Genet.">
        <title>Genomic analysis of the basal lineage fungus Rhizopus oryzae reveals a whole-genome duplication.</title>
        <authorList>
            <person name="Ma L.-J."/>
            <person name="Ibrahim A.S."/>
            <person name="Skory C."/>
            <person name="Grabherr M.G."/>
            <person name="Burger G."/>
            <person name="Butler M."/>
            <person name="Elias M."/>
            <person name="Idnurm A."/>
            <person name="Lang B.F."/>
            <person name="Sone T."/>
            <person name="Abe A."/>
            <person name="Calvo S.E."/>
            <person name="Corrochano L.M."/>
            <person name="Engels R."/>
            <person name="Fu J."/>
            <person name="Hansberg W."/>
            <person name="Kim J.-M."/>
            <person name="Kodira C.D."/>
            <person name="Koehrsen M.J."/>
            <person name="Liu B."/>
            <person name="Miranda-Saavedra D."/>
            <person name="O'Leary S."/>
            <person name="Ortiz-Castellanos L."/>
            <person name="Poulter R."/>
            <person name="Rodriguez-Romero J."/>
            <person name="Ruiz-Herrera J."/>
            <person name="Shen Y.-Q."/>
            <person name="Zeng Q."/>
            <person name="Galagan J."/>
            <person name="Birren B.W."/>
            <person name="Cuomo C.A."/>
            <person name="Wickes B.L."/>
        </authorList>
    </citation>
    <scope>NUCLEOTIDE SEQUENCE [LARGE SCALE GENOMIC DNA]</scope>
    <source>
        <strain evidence="19">RA 99-880 / ATCC MYA-4621 / FGSC 9543 / NRRL 43880</strain>
    </source>
</reference>
<dbReference type="OMA" id="FVPCEHT"/>
<dbReference type="CDD" id="cd14385">
    <property type="entry name" value="UBA1_spUBP14_like"/>
    <property type="match status" value="1"/>
</dbReference>
<evidence type="ECO:0000256" key="14">
    <source>
        <dbReference type="RuleBase" id="RU366025"/>
    </source>
</evidence>
<evidence type="ECO:0000259" key="17">
    <source>
        <dbReference type="PROSITE" id="PS50271"/>
    </source>
</evidence>
<dbReference type="CDD" id="cd02658">
    <property type="entry name" value="Peptidase_C19B"/>
    <property type="match status" value="1"/>
</dbReference>
<feature type="active site" description="Nucleophile" evidence="11">
    <location>
        <position position="274"/>
    </location>
</feature>
<evidence type="ECO:0000256" key="4">
    <source>
        <dbReference type="ARBA" id="ARBA00022723"/>
    </source>
</evidence>
<dbReference type="OrthoDB" id="361536at2759"/>
<dbReference type="SMART" id="SM00290">
    <property type="entry name" value="ZnF_UBP"/>
    <property type="match status" value="2"/>
</dbReference>
<protein>
    <recommendedName>
        <fullName evidence="14">Ubiquitin carboxyl-terminal hydrolase</fullName>
        <ecNumber evidence="14">3.4.19.12</ecNumber>
    </recommendedName>
</protein>
<keyword evidence="19" id="KW-1185">Reference proteome</keyword>
<feature type="active site" description="Proton acceptor" evidence="11">
    <location>
        <position position="620"/>
    </location>
</feature>
<evidence type="ECO:0000256" key="9">
    <source>
        <dbReference type="ARBA" id="ARBA00022807"/>
    </source>
</evidence>
<comment type="catalytic activity">
    <reaction evidence="1 14">
        <text>Thiol-dependent hydrolysis of ester, thioester, amide, peptide and isopeptide bonds formed by the C-terminal Gly of ubiquitin (a 76-residue protein attached to proteins as an intracellular targeting signal).</text>
        <dbReference type="EC" id="3.4.19.12"/>
    </reaction>
</comment>
<dbReference type="EC" id="3.4.19.12" evidence="14"/>
<dbReference type="InterPro" id="IPR050164">
    <property type="entry name" value="Peptidase_C19"/>
</dbReference>
<feature type="binding site" evidence="12">
    <location>
        <position position="170"/>
    </location>
    <ligand>
        <name>Zn(2+)</name>
        <dbReference type="ChEBI" id="CHEBI:29105"/>
    </ligand>
</feature>
<accession>I1BT60</accession>
<keyword evidence="6 13" id="KW-0863">Zinc-finger</keyword>
<dbReference type="InterPro" id="IPR041432">
    <property type="entry name" value="UBP13_Znf-UBP_var"/>
</dbReference>
<evidence type="ECO:0000313" key="18">
    <source>
        <dbReference type="EMBL" id="EIE79390.1"/>
    </source>
</evidence>
<dbReference type="SMART" id="SM00165">
    <property type="entry name" value="UBA"/>
    <property type="match status" value="1"/>
</dbReference>
<dbReference type="InterPro" id="IPR038765">
    <property type="entry name" value="Papain-like_cys_pep_sf"/>
</dbReference>
<dbReference type="InterPro" id="IPR015940">
    <property type="entry name" value="UBA"/>
</dbReference>
<dbReference type="InterPro" id="IPR001607">
    <property type="entry name" value="Znf_UBP"/>
</dbReference>
<feature type="domain" description="USP" evidence="16">
    <location>
        <begin position="265"/>
        <end position="658"/>
    </location>
</feature>
<feature type="domain" description="UBP-type" evidence="17">
    <location>
        <begin position="126"/>
        <end position="240"/>
    </location>
</feature>
<dbReference type="InterPro" id="IPR013083">
    <property type="entry name" value="Znf_RING/FYVE/PHD"/>
</dbReference>
<gene>
    <name evidence="18" type="ORF">RO3G_04095</name>
</gene>
<dbReference type="InParanoid" id="I1BT60"/>
<evidence type="ECO:0000256" key="11">
    <source>
        <dbReference type="PIRSR" id="PIRSR016308-1"/>
    </source>
</evidence>
<keyword evidence="10 12" id="KW-0862">Zinc</keyword>
<dbReference type="Pfam" id="PF02148">
    <property type="entry name" value="zf-UBP"/>
    <property type="match status" value="1"/>
</dbReference>
<feature type="domain" description="UBA" evidence="15">
    <location>
        <begin position="507"/>
        <end position="548"/>
    </location>
</feature>
<dbReference type="PROSITE" id="PS50271">
    <property type="entry name" value="ZF_UBP"/>
    <property type="match status" value="1"/>
</dbReference>
<dbReference type="GO" id="GO:0005829">
    <property type="term" value="C:cytosol"/>
    <property type="evidence" value="ECO:0007669"/>
    <property type="project" value="TreeGrafter"/>
</dbReference>
<dbReference type="AlphaFoldDB" id="I1BT60"/>
<dbReference type="GO" id="GO:0008270">
    <property type="term" value="F:zinc ion binding"/>
    <property type="evidence" value="ECO:0007669"/>
    <property type="project" value="UniProtKB-KW"/>
</dbReference>
<dbReference type="InterPro" id="IPR016652">
    <property type="entry name" value="Ubiquitinyl_hydrolase"/>
</dbReference>
<dbReference type="InterPro" id="IPR018200">
    <property type="entry name" value="USP_CS"/>
</dbReference>
<dbReference type="Pfam" id="PF00627">
    <property type="entry name" value="UBA"/>
    <property type="match status" value="1"/>
</dbReference>
<dbReference type="PIRSF" id="PIRSF016308">
    <property type="entry name" value="UBP"/>
    <property type="match status" value="1"/>
</dbReference>
<dbReference type="FunFam" id="3.30.40.10:FF:000396">
    <property type="entry name" value="Ubiquitin carboxyl-terminal hydrolase"/>
    <property type="match status" value="1"/>
</dbReference>
<evidence type="ECO:0000256" key="1">
    <source>
        <dbReference type="ARBA" id="ARBA00000707"/>
    </source>
</evidence>
<keyword evidence="7 14" id="KW-0833">Ubl conjugation pathway</keyword>
<dbReference type="Pfam" id="PF17807">
    <property type="entry name" value="zf-UBP_var"/>
    <property type="match status" value="1"/>
</dbReference>
<evidence type="ECO:0000256" key="12">
    <source>
        <dbReference type="PIRSR" id="PIRSR016308-3"/>
    </source>
</evidence>
<dbReference type="VEuPathDB" id="FungiDB:RO3G_04095"/>
<evidence type="ECO:0000256" key="13">
    <source>
        <dbReference type="PROSITE-ProRule" id="PRU00502"/>
    </source>
</evidence>
<dbReference type="PANTHER" id="PTHR24006">
    <property type="entry name" value="UBIQUITIN CARBOXYL-TERMINAL HYDROLASE"/>
    <property type="match status" value="1"/>
</dbReference>
<dbReference type="GO" id="GO:0006508">
    <property type="term" value="P:proteolysis"/>
    <property type="evidence" value="ECO:0007669"/>
    <property type="project" value="UniProtKB-KW"/>
</dbReference>
<evidence type="ECO:0000256" key="6">
    <source>
        <dbReference type="ARBA" id="ARBA00022771"/>
    </source>
</evidence>
<keyword evidence="9 14" id="KW-0788">Thiol protease</keyword>
<dbReference type="Proteomes" id="UP000009138">
    <property type="component" value="Unassembled WGS sequence"/>
</dbReference>
<keyword evidence="4 12" id="KW-0479">Metal-binding</keyword>
<dbReference type="InterPro" id="IPR028889">
    <property type="entry name" value="USP"/>
</dbReference>
<name>I1BT60_RHIO9</name>
<dbReference type="SUPFAM" id="SSF57850">
    <property type="entry name" value="RING/U-box"/>
    <property type="match status" value="2"/>
</dbReference>
<dbReference type="Gene3D" id="3.30.40.10">
    <property type="entry name" value="Zinc/RING finger domain, C3HC4 (zinc finger)"/>
    <property type="match status" value="2"/>
</dbReference>
<dbReference type="FunCoup" id="I1BT60">
    <property type="interactions" value="844"/>
</dbReference>
<sequence length="658" mass="74091">MDGPEGIDVCLTCFNGACLSNERNHALNHYQLFGHALTVNIRRIVVNQNKRLDNGSPPQKMSKLAIDPSAEEPQYEYQAKIRCYACEGQEASRESTPELKSIVDAILSALSSAKQSEVKAWEEVITPCEHTLCLSQEPPKKLEGQDLAHCADCDLKENLWLCLVCGNLGCGRRHYDGSGGNNHAIDHFQKTGHGVNVKMGTITPEGTADHDLATHLANWGINVSHQLKTEKSMTELQLEQNLKFDFSMTTEDGKQLEPKFGAGYTGLKNLGNSCYMASVLQSIFNIEKFQNRYNNELKDHAKTCTNEPANCWYCQLHKLADGILSGRYSQPKINDDNVQYQEGIAPGMFKALVGKGHEEFSTMRQQDAFEFFQYLCKTIRQKEHASSSNDPTKLFDFMIEQRLQCHKLSFYECLDMFIADETVEGYDCPNCKEKTTTIRSVKFSTFPEILVINPRRFAFINWVPQKLSISIEFPQGPIELDKYVSQGQQPGEELLPEESSSTTESIAFNQDDIEQLMAMGFSENRCKRALLNTGHNGAEVAMNWMFEHMEDPDIDDPLPTESSGQTESPAENQILMLQDMGFTAAQAKKALRETVSATPPFNYQLDSFVSHKGTSVHCGHYVSHVYKNNEWVLFNDNKVAVTPNPPVGEAYLYFLRQL</sequence>
<dbReference type="PROSITE" id="PS00973">
    <property type="entry name" value="USP_2"/>
    <property type="match status" value="1"/>
</dbReference>
<proteinExistence type="inferred from homology"/>
<organism evidence="18 19">
    <name type="scientific">Rhizopus delemar (strain RA 99-880 / ATCC MYA-4621 / FGSC 9543 / NRRL 43880)</name>
    <name type="common">Mucormycosis agent</name>
    <name type="synonym">Rhizopus arrhizus var. delemar</name>
    <dbReference type="NCBI Taxonomy" id="246409"/>
    <lineage>
        <taxon>Eukaryota</taxon>
        <taxon>Fungi</taxon>
        <taxon>Fungi incertae sedis</taxon>
        <taxon>Mucoromycota</taxon>
        <taxon>Mucoromycotina</taxon>
        <taxon>Mucoromycetes</taxon>
        <taxon>Mucorales</taxon>
        <taxon>Mucorineae</taxon>
        <taxon>Rhizopodaceae</taxon>
        <taxon>Rhizopus</taxon>
    </lineage>
</organism>
<feature type="binding site" evidence="12">
    <location>
        <position position="150"/>
    </location>
    <ligand>
        <name>Zn(2+)</name>
        <dbReference type="ChEBI" id="CHEBI:29105"/>
    </ligand>
</feature>
<dbReference type="SUPFAM" id="SSF46934">
    <property type="entry name" value="UBA-like"/>
    <property type="match status" value="1"/>
</dbReference>
<feature type="binding site" evidence="12">
    <location>
        <position position="153"/>
    </location>
    <ligand>
        <name>Zn(2+)</name>
        <dbReference type="ChEBI" id="CHEBI:29105"/>
    </ligand>
</feature>
<dbReference type="SUPFAM" id="SSF54001">
    <property type="entry name" value="Cysteine proteinases"/>
    <property type="match status" value="1"/>
</dbReference>
<dbReference type="InterPro" id="IPR001394">
    <property type="entry name" value="Peptidase_C19_UCH"/>
</dbReference>
<dbReference type="Gene3D" id="1.10.8.10">
    <property type="entry name" value="DNA helicase RuvA subunit, C-terminal domain"/>
    <property type="match status" value="2"/>
</dbReference>
<dbReference type="GO" id="GO:0005634">
    <property type="term" value="C:nucleus"/>
    <property type="evidence" value="ECO:0007669"/>
    <property type="project" value="TreeGrafter"/>
</dbReference>
<dbReference type="PROSITE" id="PS50030">
    <property type="entry name" value="UBA"/>
    <property type="match status" value="1"/>
</dbReference>
<dbReference type="Pfam" id="PF00443">
    <property type="entry name" value="UCH"/>
    <property type="match status" value="1"/>
</dbReference>
<comment type="similarity">
    <text evidence="2 14">Belongs to the peptidase C19 family.</text>
</comment>
<evidence type="ECO:0000256" key="2">
    <source>
        <dbReference type="ARBA" id="ARBA00009085"/>
    </source>
</evidence>
<evidence type="ECO:0000259" key="16">
    <source>
        <dbReference type="PROSITE" id="PS50235"/>
    </source>
</evidence>
<dbReference type="RefSeq" id="XP_067514786.1">
    <property type="nucleotide sequence ID" value="XM_067658685.1"/>
</dbReference>
<dbReference type="GeneID" id="93611066"/>
<keyword evidence="3 14" id="KW-0645">Protease</keyword>
<evidence type="ECO:0000259" key="15">
    <source>
        <dbReference type="PROSITE" id="PS50030"/>
    </source>
</evidence>
<dbReference type="EMBL" id="CH476733">
    <property type="protein sequence ID" value="EIE79390.1"/>
    <property type="molecule type" value="Genomic_DNA"/>
</dbReference>
<dbReference type="PROSITE" id="PS00972">
    <property type="entry name" value="USP_1"/>
    <property type="match status" value="1"/>
</dbReference>
<dbReference type="STRING" id="246409.I1BT60"/>
<keyword evidence="5" id="KW-0677">Repeat</keyword>
<evidence type="ECO:0000313" key="19">
    <source>
        <dbReference type="Proteomes" id="UP000009138"/>
    </source>
</evidence>
<dbReference type="Gene3D" id="3.90.70.10">
    <property type="entry name" value="Cysteine proteinases"/>
    <property type="match status" value="2"/>
</dbReference>
<evidence type="ECO:0000256" key="8">
    <source>
        <dbReference type="ARBA" id="ARBA00022801"/>
    </source>
</evidence>
<dbReference type="GO" id="GO:0016579">
    <property type="term" value="P:protein deubiquitination"/>
    <property type="evidence" value="ECO:0007669"/>
    <property type="project" value="InterPro"/>
</dbReference>
<feature type="binding site" evidence="12">
    <location>
        <position position="183"/>
    </location>
    <ligand>
        <name>Zn(2+)</name>
        <dbReference type="ChEBI" id="CHEBI:29105"/>
    </ligand>
</feature>
<dbReference type="eggNOG" id="KOG0944">
    <property type="taxonomic scope" value="Eukaryota"/>
</dbReference>
<evidence type="ECO:0000256" key="5">
    <source>
        <dbReference type="ARBA" id="ARBA00022737"/>
    </source>
</evidence>
<dbReference type="PROSITE" id="PS50235">
    <property type="entry name" value="USP_3"/>
    <property type="match status" value="1"/>
</dbReference>